<dbReference type="EMBL" id="BAABDH010000016">
    <property type="protein sequence ID" value="GAA3925460.1"/>
    <property type="molecule type" value="Genomic_DNA"/>
</dbReference>
<protein>
    <submittedName>
        <fullName evidence="1">PorV/PorQ family protein</fullName>
    </submittedName>
</protein>
<accession>A0ABP7MND0</accession>
<evidence type="ECO:0000313" key="2">
    <source>
        <dbReference type="Proteomes" id="UP001499909"/>
    </source>
</evidence>
<dbReference type="Gene3D" id="2.40.160.60">
    <property type="entry name" value="Outer membrane protein transport protein (OMPP1/FadL/TodX)"/>
    <property type="match status" value="1"/>
</dbReference>
<organism evidence="1 2">
    <name type="scientific">Hymenobacter algoricola</name>
    <dbReference type="NCBI Taxonomy" id="486267"/>
    <lineage>
        <taxon>Bacteria</taxon>
        <taxon>Pseudomonadati</taxon>
        <taxon>Bacteroidota</taxon>
        <taxon>Cytophagia</taxon>
        <taxon>Cytophagales</taxon>
        <taxon>Hymenobacteraceae</taxon>
        <taxon>Hymenobacter</taxon>
    </lineage>
</organism>
<evidence type="ECO:0000313" key="1">
    <source>
        <dbReference type="EMBL" id="GAA3925460.1"/>
    </source>
</evidence>
<name>A0ABP7MND0_9BACT</name>
<dbReference type="Proteomes" id="UP001499909">
    <property type="component" value="Unassembled WGS sequence"/>
</dbReference>
<sequence>MLYFRLLAPSYREQLPFGIPRPQSGRTINKYLAFDLRINRNSSSRYSMAHFSRLVFLLASTGLSLGLTTGAAAQTKDLTPKYSNEFLNIGVGGRALGMGGVQVGIVGDATAGYWNPAGLLNQKHKYDAVLMHSELFSGIVKNDYAAFSMPLDEQSAIGASLIRTGVDNIADTRNLINEYGYIQYDKIQYFSVADYAVLLSYARRIAGIEGLKVGANGKVIYRNYGRFANAWGFGIDAGAQYDKGNWRVGLMARDITTTFNSWSINADEFKGVAALNDSVPSNSTEITLPRFVLGVGRTFKLPGQLTALVAADLEMTTDGQRNTLVSSSAVSIDPKAGLELGFKDLLFLRGGISNFQKMEADQAFDGKGGWRGQPTLGVGVALSGLRLDMALSRLAVEKQGGSNTNSIIVSLGYGLK</sequence>
<gene>
    <name evidence="1" type="ORF">GCM10022406_09320</name>
</gene>
<proteinExistence type="predicted"/>
<comment type="caution">
    <text evidence="1">The sequence shown here is derived from an EMBL/GenBank/DDBJ whole genome shotgun (WGS) entry which is preliminary data.</text>
</comment>
<keyword evidence="2" id="KW-1185">Reference proteome</keyword>
<reference evidence="2" key="1">
    <citation type="journal article" date="2019" name="Int. J. Syst. Evol. Microbiol.">
        <title>The Global Catalogue of Microorganisms (GCM) 10K type strain sequencing project: providing services to taxonomists for standard genome sequencing and annotation.</title>
        <authorList>
            <consortium name="The Broad Institute Genomics Platform"/>
            <consortium name="The Broad Institute Genome Sequencing Center for Infectious Disease"/>
            <person name="Wu L."/>
            <person name="Ma J."/>
        </authorList>
    </citation>
    <scope>NUCLEOTIDE SEQUENCE [LARGE SCALE GENOMIC DNA]</scope>
    <source>
        <strain evidence="2">JCM 17214</strain>
    </source>
</reference>
<dbReference type="NCBIfam" id="NF033709">
    <property type="entry name" value="PorV_fam"/>
    <property type="match status" value="1"/>
</dbReference>